<comment type="subcellular location">
    <subcellularLocation>
        <location evidence="1">Cell inner membrane</location>
        <topology evidence="1">Multi-pass membrane protein</topology>
    </subcellularLocation>
</comment>
<evidence type="ECO:0000256" key="5">
    <source>
        <dbReference type="ARBA" id="ARBA00022475"/>
    </source>
</evidence>
<dbReference type="PANTHER" id="PTHR32309">
    <property type="entry name" value="TYROSINE-PROTEIN KINASE"/>
    <property type="match status" value="1"/>
</dbReference>
<feature type="domain" description="AAA" evidence="19">
    <location>
        <begin position="583"/>
        <end position="719"/>
    </location>
</feature>
<evidence type="ECO:0000259" key="18">
    <source>
        <dbReference type="Pfam" id="PF02706"/>
    </source>
</evidence>
<keyword evidence="5" id="KW-1003">Cell membrane</keyword>
<proteinExistence type="inferred from homology"/>
<dbReference type="InterPro" id="IPR005702">
    <property type="entry name" value="Wzc-like_C"/>
</dbReference>
<evidence type="ECO:0000256" key="16">
    <source>
        <dbReference type="SAM" id="Coils"/>
    </source>
</evidence>
<dbReference type="Proteomes" id="UP000284531">
    <property type="component" value="Unassembled WGS sequence"/>
</dbReference>
<dbReference type="Pfam" id="PF13807">
    <property type="entry name" value="GNVR"/>
    <property type="match status" value="1"/>
</dbReference>
<feature type="domain" description="Polysaccharide chain length determinant N-terminal" evidence="18">
    <location>
        <begin position="14"/>
        <end position="102"/>
    </location>
</feature>
<evidence type="ECO:0000313" key="21">
    <source>
        <dbReference type="EMBL" id="RKE01952.1"/>
    </source>
</evidence>
<keyword evidence="8 17" id="KW-0812">Transmembrane</keyword>
<protein>
    <recommendedName>
        <fullName evidence="4">non-specific protein-tyrosine kinase</fullName>
        <ecNumber evidence="4">2.7.10.2</ecNumber>
    </recommendedName>
</protein>
<keyword evidence="22" id="KW-1185">Reference proteome</keyword>
<dbReference type="SUPFAM" id="SSF52540">
    <property type="entry name" value="P-loop containing nucleoside triphosphate hydrolases"/>
    <property type="match status" value="1"/>
</dbReference>
<dbReference type="EMBL" id="RAPQ01000009">
    <property type="protein sequence ID" value="RKE01952.1"/>
    <property type="molecule type" value="Genomic_DNA"/>
</dbReference>
<evidence type="ECO:0000256" key="9">
    <source>
        <dbReference type="ARBA" id="ARBA00022741"/>
    </source>
</evidence>
<dbReference type="GO" id="GO:0004715">
    <property type="term" value="F:non-membrane spanning protein tyrosine kinase activity"/>
    <property type="evidence" value="ECO:0007669"/>
    <property type="project" value="UniProtKB-EC"/>
</dbReference>
<feature type="coiled-coil region" evidence="16">
    <location>
        <begin position="394"/>
        <end position="421"/>
    </location>
</feature>
<comment type="caution">
    <text evidence="21">The sequence shown here is derived from an EMBL/GenBank/DDBJ whole genome shotgun (WGS) entry which is preliminary data.</text>
</comment>
<feature type="transmembrane region" description="Helical" evidence="17">
    <location>
        <begin position="29"/>
        <end position="47"/>
    </location>
</feature>
<keyword evidence="12 17" id="KW-1133">Transmembrane helix</keyword>
<dbReference type="NCBIfam" id="TIGR01007">
    <property type="entry name" value="eps_fam"/>
    <property type="match status" value="1"/>
</dbReference>
<comment type="catalytic activity">
    <reaction evidence="15">
        <text>L-tyrosyl-[protein] + ATP = O-phospho-L-tyrosyl-[protein] + ADP + H(+)</text>
        <dbReference type="Rhea" id="RHEA:10596"/>
        <dbReference type="Rhea" id="RHEA-COMP:10136"/>
        <dbReference type="Rhea" id="RHEA-COMP:20101"/>
        <dbReference type="ChEBI" id="CHEBI:15378"/>
        <dbReference type="ChEBI" id="CHEBI:30616"/>
        <dbReference type="ChEBI" id="CHEBI:46858"/>
        <dbReference type="ChEBI" id="CHEBI:61978"/>
        <dbReference type="ChEBI" id="CHEBI:456216"/>
        <dbReference type="EC" id="2.7.10.2"/>
    </reaction>
</comment>
<dbReference type="InterPro" id="IPR003856">
    <property type="entry name" value="LPS_length_determ_N"/>
</dbReference>
<keyword evidence="9" id="KW-0547">Nucleotide-binding</keyword>
<organism evidence="21 22">
    <name type="scientific">Marinifilum flexuosum</name>
    <dbReference type="NCBI Taxonomy" id="1117708"/>
    <lineage>
        <taxon>Bacteria</taxon>
        <taxon>Pseudomonadati</taxon>
        <taxon>Bacteroidota</taxon>
        <taxon>Bacteroidia</taxon>
        <taxon>Marinilabiliales</taxon>
        <taxon>Marinifilaceae</taxon>
    </lineage>
</organism>
<evidence type="ECO:0000256" key="14">
    <source>
        <dbReference type="ARBA" id="ARBA00023137"/>
    </source>
</evidence>
<evidence type="ECO:0000259" key="19">
    <source>
        <dbReference type="Pfam" id="PF13614"/>
    </source>
</evidence>
<evidence type="ECO:0000256" key="17">
    <source>
        <dbReference type="SAM" id="Phobius"/>
    </source>
</evidence>
<dbReference type="FunFam" id="3.40.50.300:FF:000527">
    <property type="entry name" value="Tyrosine-protein kinase etk"/>
    <property type="match status" value="1"/>
</dbReference>
<sequence length="793" mass="89520">MQSNSVQDISVGEDEIDLKELFYKLLSQWHWFVIFGILGIVLGFLFSRVSQPVYDAKSVILVDENKKGMGVENLFEGMELGNGPNMQNHVGILNSYTLNLQALNNLNWRTSLYKKNFMKKTDLYKASPFKLTENGNKNLEGVELVITPMEGNSYTIEVDDKFVDGSTEYDVEFEATGEFGVPFKNEYFDFTIEKLAELHTEKYSINFNNLEVLALDYVEKVGVNLVDKNSELIQLALQGSNSQRIVDYLNELSNVYLQFGLRKKNQISLNTVKFIDNQLDGIVDSLKIAGQEFSDFRSKNKSIDLSHEAELVLDKVADIEKEQSTLDFRIAYFKDLLNYMGNAEQMEKIAAPSFVGIADAGLNAQVVKLAELYGEQTKLSFVAKDKNPTLIILNKEIKNVIKSLEENVRNLLTHAETESRTLKKRKDNITIRLAGLPETKQEMINIKRRFDLNNEIYTFLLKKRAEASIQTASNISDVQIIDPARVRTTKKIGPKTMLLMVIGGFLGGLLPLVIILLKDFFNDSIKSKDDLERGTTLPIMGEIARNNYKQEMAIVSHPRSGLAESYRGLRTNLHYKFKGDLKKVIGVHSMIPGEGKTFTASNLATIIAMDNKKVLLVACDLRKPRLHDVFEVPNRAGLSTYLVGQSSFNEIINRTQLECLQFVNSGAIPPNPAELLGGKEFEEFLIEAKKQYDYIVLDNAPVTLVTDGVLTSKFADSNLFVLRQGYSKQNQIKFINQLSQKGDMDEVGIILNDTVHKGYGNSYGSYGYGNGYYDEDHTQRSFKEKLLGIFSRN</sequence>
<evidence type="ECO:0000256" key="15">
    <source>
        <dbReference type="ARBA" id="ARBA00051245"/>
    </source>
</evidence>
<keyword evidence="7" id="KW-0808">Transferase</keyword>
<dbReference type="InterPro" id="IPR050445">
    <property type="entry name" value="Bact_polysacc_biosynth/exp"/>
</dbReference>
<evidence type="ECO:0000256" key="1">
    <source>
        <dbReference type="ARBA" id="ARBA00004429"/>
    </source>
</evidence>
<evidence type="ECO:0000256" key="8">
    <source>
        <dbReference type="ARBA" id="ARBA00022692"/>
    </source>
</evidence>
<evidence type="ECO:0000256" key="3">
    <source>
        <dbReference type="ARBA" id="ARBA00008883"/>
    </source>
</evidence>
<keyword evidence="11" id="KW-0067">ATP-binding</keyword>
<comment type="similarity">
    <text evidence="3">Belongs to the etk/wzc family.</text>
</comment>
<dbReference type="InterPro" id="IPR032807">
    <property type="entry name" value="GNVR"/>
</dbReference>
<feature type="transmembrane region" description="Helical" evidence="17">
    <location>
        <begin position="497"/>
        <end position="517"/>
    </location>
</feature>
<evidence type="ECO:0000256" key="6">
    <source>
        <dbReference type="ARBA" id="ARBA00022519"/>
    </source>
</evidence>
<keyword evidence="6" id="KW-0997">Cell inner membrane</keyword>
<feature type="domain" description="Tyrosine-protein kinase G-rich" evidence="20">
    <location>
        <begin position="438"/>
        <end position="519"/>
    </location>
</feature>
<dbReference type="Gene3D" id="3.40.50.300">
    <property type="entry name" value="P-loop containing nucleotide triphosphate hydrolases"/>
    <property type="match status" value="1"/>
</dbReference>
<dbReference type="RefSeq" id="WP_120239824.1">
    <property type="nucleotide sequence ID" value="NZ_RAPQ01000009.1"/>
</dbReference>
<dbReference type="PANTHER" id="PTHR32309:SF13">
    <property type="entry name" value="FERRIC ENTEROBACTIN TRANSPORT PROTEIN FEPE"/>
    <property type="match status" value="1"/>
</dbReference>
<name>A0A419X2L3_9BACT</name>
<evidence type="ECO:0000256" key="13">
    <source>
        <dbReference type="ARBA" id="ARBA00023136"/>
    </source>
</evidence>
<evidence type="ECO:0000256" key="7">
    <source>
        <dbReference type="ARBA" id="ARBA00022679"/>
    </source>
</evidence>
<keyword evidence="13 17" id="KW-0472">Membrane</keyword>
<gene>
    <name evidence="21" type="ORF">BXY64_2027</name>
</gene>
<evidence type="ECO:0000256" key="2">
    <source>
        <dbReference type="ARBA" id="ARBA00007316"/>
    </source>
</evidence>
<dbReference type="Pfam" id="PF13614">
    <property type="entry name" value="AAA_31"/>
    <property type="match status" value="1"/>
</dbReference>
<keyword evidence="14" id="KW-0829">Tyrosine-protein kinase</keyword>
<evidence type="ECO:0000256" key="12">
    <source>
        <dbReference type="ARBA" id="ARBA00022989"/>
    </source>
</evidence>
<comment type="similarity">
    <text evidence="2">Belongs to the CpsD/CapB family.</text>
</comment>
<dbReference type="OrthoDB" id="9794577at2"/>
<dbReference type="EC" id="2.7.10.2" evidence="4"/>
<keyword evidence="10" id="KW-0418">Kinase</keyword>
<dbReference type="GO" id="GO:0042802">
    <property type="term" value="F:identical protein binding"/>
    <property type="evidence" value="ECO:0007669"/>
    <property type="project" value="UniProtKB-ARBA"/>
</dbReference>
<evidence type="ECO:0000256" key="11">
    <source>
        <dbReference type="ARBA" id="ARBA00022840"/>
    </source>
</evidence>
<keyword evidence="16" id="KW-0175">Coiled coil</keyword>
<dbReference type="CDD" id="cd05387">
    <property type="entry name" value="BY-kinase"/>
    <property type="match status" value="1"/>
</dbReference>
<dbReference type="GO" id="GO:0005524">
    <property type="term" value="F:ATP binding"/>
    <property type="evidence" value="ECO:0007669"/>
    <property type="project" value="UniProtKB-KW"/>
</dbReference>
<dbReference type="AlphaFoldDB" id="A0A419X2L3"/>
<dbReference type="Pfam" id="PF02706">
    <property type="entry name" value="Wzz"/>
    <property type="match status" value="1"/>
</dbReference>
<evidence type="ECO:0000256" key="10">
    <source>
        <dbReference type="ARBA" id="ARBA00022777"/>
    </source>
</evidence>
<reference evidence="21 22" key="1">
    <citation type="submission" date="2018-09" db="EMBL/GenBank/DDBJ databases">
        <title>Genomic Encyclopedia of Archaeal and Bacterial Type Strains, Phase II (KMG-II): from individual species to whole genera.</title>
        <authorList>
            <person name="Goeker M."/>
        </authorList>
    </citation>
    <scope>NUCLEOTIDE SEQUENCE [LARGE SCALE GENOMIC DNA]</scope>
    <source>
        <strain evidence="21 22">DSM 21950</strain>
    </source>
</reference>
<evidence type="ECO:0000313" key="22">
    <source>
        <dbReference type="Proteomes" id="UP000284531"/>
    </source>
</evidence>
<evidence type="ECO:0000259" key="20">
    <source>
        <dbReference type="Pfam" id="PF13807"/>
    </source>
</evidence>
<dbReference type="InterPro" id="IPR025669">
    <property type="entry name" value="AAA_dom"/>
</dbReference>
<accession>A0A419X2L3</accession>
<dbReference type="GO" id="GO:0005886">
    <property type="term" value="C:plasma membrane"/>
    <property type="evidence" value="ECO:0007669"/>
    <property type="project" value="UniProtKB-SubCell"/>
</dbReference>
<dbReference type="InterPro" id="IPR027417">
    <property type="entry name" value="P-loop_NTPase"/>
</dbReference>
<evidence type="ECO:0000256" key="4">
    <source>
        <dbReference type="ARBA" id="ARBA00011903"/>
    </source>
</evidence>